<dbReference type="InterPro" id="IPR001163">
    <property type="entry name" value="Sm_dom_euk/arc"/>
</dbReference>
<evidence type="ECO:0000256" key="9">
    <source>
        <dbReference type="ARBA" id="ARBA00041356"/>
    </source>
</evidence>
<dbReference type="InterPro" id="IPR044641">
    <property type="entry name" value="Lsm7/SmG-like"/>
</dbReference>
<evidence type="ECO:0000256" key="7">
    <source>
        <dbReference type="ARBA" id="ARBA00023242"/>
    </source>
</evidence>
<keyword evidence="3" id="KW-0507">mRNA processing</keyword>
<dbReference type="Proteomes" id="UP000228380">
    <property type="component" value="Chromosome 15"/>
</dbReference>
<comment type="similarity">
    <text evidence="2">Belongs to the snRNP Sm proteins family.</text>
</comment>
<evidence type="ECO:0000256" key="3">
    <source>
        <dbReference type="ARBA" id="ARBA00022664"/>
    </source>
</evidence>
<keyword evidence="4" id="KW-0747">Spliceosome</keyword>
<evidence type="ECO:0000256" key="4">
    <source>
        <dbReference type="ARBA" id="ARBA00022728"/>
    </source>
</evidence>
<dbReference type="SMART" id="SM00651">
    <property type="entry name" value="Sm"/>
    <property type="match status" value="1"/>
</dbReference>
<dbReference type="GO" id="GO:0000398">
    <property type="term" value="P:mRNA splicing, via spliceosome"/>
    <property type="evidence" value="ECO:0007669"/>
    <property type="project" value="TreeGrafter"/>
</dbReference>
<evidence type="ECO:0000256" key="8">
    <source>
        <dbReference type="ARBA" id="ARBA00023274"/>
    </source>
</evidence>
<name>A0A8B9B3H5_PHODC</name>
<evidence type="ECO:0000256" key="6">
    <source>
        <dbReference type="ARBA" id="ARBA00023187"/>
    </source>
</evidence>
<evidence type="ECO:0000313" key="13">
    <source>
        <dbReference type="Proteomes" id="UP000228380"/>
    </source>
</evidence>
<reference evidence="13" key="1">
    <citation type="journal article" date="2019" name="Nat. Commun.">
        <title>Genome-wide association mapping of date palm fruit traits.</title>
        <authorList>
            <person name="Hazzouri K.M."/>
            <person name="Gros-Balthazard M."/>
            <person name="Flowers J.M."/>
            <person name="Copetti D."/>
            <person name="Lemansour A."/>
            <person name="Lebrun M."/>
            <person name="Masmoudi K."/>
            <person name="Ferrand S."/>
            <person name="Dhar M.I."/>
            <person name="Fresquez Z.A."/>
            <person name="Rosas U."/>
            <person name="Zhang J."/>
            <person name="Talag J."/>
            <person name="Lee S."/>
            <person name="Kudrna D."/>
            <person name="Powell R.F."/>
            <person name="Leitch I.J."/>
            <person name="Krueger R.R."/>
            <person name="Wing R.A."/>
            <person name="Amiri K.M.A."/>
            <person name="Purugganan M.D."/>
        </authorList>
    </citation>
    <scope>NUCLEOTIDE SEQUENCE [LARGE SCALE GENOMIC DNA]</scope>
    <source>
        <strain evidence="13">cv. Khalas</strain>
    </source>
</reference>
<dbReference type="InterPro" id="IPR047575">
    <property type="entry name" value="Sm"/>
</dbReference>
<reference evidence="14" key="2">
    <citation type="submission" date="2025-08" db="UniProtKB">
        <authorList>
            <consortium name="RefSeq"/>
        </authorList>
    </citation>
    <scope>IDENTIFICATION</scope>
    <source>
        <tissue evidence="14">Young leaves</tissue>
    </source>
</reference>
<dbReference type="GO" id="GO:0071011">
    <property type="term" value="C:precatalytic spliceosome"/>
    <property type="evidence" value="ECO:0007669"/>
    <property type="project" value="TreeGrafter"/>
</dbReference>
<dbReference type="InterPro" id="IPR010920">
    <property type="entry name" value="LSM_dom_sf"/>
</dbReference>
<keyword evidence="8 14" id="KW-0687">Ribonucleoprotein</keyword>
<evidence type="ECO:0000256" key="1">
    <source>
        <dbReference type="ARBA" id="ARBA00004123"/>
    </source>
</evidence>
<keyword evidence="6" id="KW-0508">mRNA splicing</keyword>
<evidence type="ECO:0000256" key="2">
    <source>
        <dbReference type="ARBA" id="ARBA00006850"/>
    </source>
</evidence>
<organism evidence="13 14">
    <name type="scientific">Phoenix dactylifera</name>
    <name type="common">Date palm</name>
    <dbReference type="NCBI Taxonomy" id="42345"/>
    <lineage>
        <taxon>Eukaryota</taxon>
        <taxon>Viridiplantae</taxon>
        <taxon>Streptophyta</taxon>
        <taxon>Embryophyta</taxon>
        <taxon>Tracheophyta</taxon>
        <taxon>Spermatophyta</taxon>
        <taxon>Magnoliopsida</taxon>
        <taxon>Liliopsida</taxon>
        <taxon>Arecaceae</taxon>
        <taxon>Coryphoideae</taxon>
        <taxon>Phoeniceae</taxon>
        <taxon>Phoenix</taxon>
    </lineage>
</organism>
<dbReference type="Gene3D" id="2.30.30.100">
    <property type="match status" value="1"/>
</dbReference>
<accession>A0A8B9B3H5</accession>
<dbReference type="Pfam" id="PF01423">
    <property type="entry name" value="LSM"/>
    <property type="match status" value="1"/>
</dbReference>
<dbReference type="GO" id="GO:0005689">
    <property type="term" value="C:U12-type spliceosomal complex"/>
    <property type="evidence" value="ECO:0007669"/>
    <property type="project" value="TreeGrafter"/>
</dbReference>
<dbReference type="KEGG" id="pda:113462797"/>
<dbReference type="FunFam" id="2.30.30.100:FF:000023">
    <property type="entry name" value="Small nuclear ribonucleoprotein G"/>
    <property type="match status" value="1"/>
</dbReference>
<dbReference type="GO" id="GO:0097526">
    <property type="term" value="C:spliceosomal tri-snRNP complex"/>
    <property type="evidence" value="ECO:0007669"/>
    <property type="project" value="TreeGrafter"/>
</dbReference>
<proteinExistence type="inferred from homology"/>
<keyword evidence="13" id="KW-1185">Reference proteome</keyword>
<comment type="function">
    <text evidence="10">Probable common Sm protein, is found in U1 and U2 snRNPs and may be part of the spliceosome.</text>
</comment>
<dbReference type="GO" id="GO:0005685">
    <property type="term" value="C:U1 snRNP"/>
    <property type="evidence" value="ECO:0007669"/>
    <property type="project" value="TreeGrafter"/>
</dbReference>
<dbReference type="GO" id="GO:0071004">
    <property type="term" value="C:U2-type prespliceosome"/>
    <property type="evidence" value="ECO:0007669"/>
    <property type="project" value="TreeGrafter"/>
</dbReference>
<dbReference type="PROSITE" id="PS52002">
    <property type="entry name" value="SM"/>
    <property type="match status" value="1"/>
</dbReference>
<protein>
    <recommendedName>
        <fullName evidence="11">Probable small nuclear ribonucleoprotein G</fullName>
    </recommendedName>
    <alternativeName>
        <fullName evidence="9">Sm protein G</fullName>
    </alternativeName>
</protein>
<dbReference type="GO" id="GO:0005686">
    <property type="term" value="C:U2 snRNP"/>
    <property type="evidence" value="ECO:0007669"/>
    <property type="project" value="TreeGrafter"/>
</dbReference>
<dbReference type="GO" id="GO:0005687">
    <property type="term" value="C:U4 snRNP"/>
    <property type="evidence" value="ECO:0007669"/>
    <property type="project" value="TreeGrafter"/>
</dbReference>
<gene>
    <name evidence="14" type="primary">LOC113462797</name>
</gene>
<comment type="subcellular location">
    <subcellularLocation>
        <location evidence="1">Nucleus</location>
    </subcellularLocation>
</comment>
<dbReference type="PANTHER" id="PTHR10553">
    <property type="entry name" value="SMALL NUCLEAR RIBONUCLEOPROTEIN"/>
    <property type="match status" value="1"/>
</dbReference>
<dbReference type="RefSeq" id="XP_038990394.1">
    <property type="nucleotide sequence ID" value="XM_039134466.1"/>
</dbReference>
<keyword evidence="7" id="KW-0539">Nucleus</keyword>
<dbReference type="GO" id="GO:0034719">
    <property type="term" value="C:SMN-Sm protein complex"/>
    <property type="evidence" value="ECO:0007669"/>
    <property type="project" value="TreeGrafter"/>
</dbReference>
<dbReference type="GO" id="GO:0071013">
    <property type="term" value="C:catalytic step 2 spliceosome"/>
    <property type="evidence" value="ECO:0007669"/>
    <property type="project" value="TreeGrafter"/>
</dbReference>
<evidence type="ECO:0000313" key="14">
    <source>
        <dbReference type="RefSeq" id="XP_038990394.1"/>
    </source>
</evidence>
<evidence type="ECO:0000256" key="5">
    <source>
        <dbReference type="ARBA" id="ARBA00022884"/>
    </source>
</evidence>
<dbReference type="GeneID" id="113462797"/>
<evidence type="ECO:0000256" key="10">
    <source>
        <dbReference type="ARBA" id="ARBA00059471"/>
    </source>
</evidence>
<dbReference type="SUPFAM" id="SSF50182">
    <property type="entry name" value="Sm-like ribonucleoproteins"/>
    <property type="match status" value="1"/>
</dbReference>
<dbReference type="GO" id="GO:0005682">
    <property type="term" value="C:U5 snRNP"/>
    <property type="evidence" value="ECO:0007669"/>
    <property type="project" value="TreeGrafter"/>
</dbReference>
<feature type="domain" description="Sm" evidence="12">
    <location>
        <begin position="15"/>
        <end position="94"/>
    </location>
</feature>
<dbReference type="GO" id="GO:0003723">
    <property type="term" value="F:RNA binding"/>
    <property type="evidence" value="ECO:0007669"/>
    <property type="project" value="UniProtKB-KW"/>
</dbReference>
<keyword evidence="5" id="KW-0694">RNA-binding</keyword>
<evidence type="ECO:0000259" key="12">
    <source>
        <dbReference type="PROSITE" id="PS52002"/>
    </source>
</evidence>
<dbReference type="GO" id="GO:0043186">
    <property type="term" value="C:P granule"/>
    <property type="evidence" value="ECO:0007669"/>
    <property type="project" value="TreeGrafter"/>
</dbReference>
<dbReference type="AlphaFoldDB" id="A0A8B9B3H5"/>
<sequence length="97" mass="10778">MHKSLPVDYEWLGSISNGTKVCNLGMRYYIDTLSGWHVKLNANRVVVGTLRGFDQFMNLVVDNIVEVVGKEPNDIGMVVIRGNSVVMIEVLEPVGKT</sequence>
<evidence type="ECO:0000256" key="11">
    <source>
        <dbReference type="ARBA" id="ARBA00071878"/>
    </source>
</evidence>
<dbReference type="OrthoDB" id="2146at2759"/>
<dbReference type="PANTHER" id="PTHR10553:SF2">
    <property type="entry name" value="SMALL NUCLEAR RIBONUCLEOPROTEIN G"/>
    <property type="match status" value="1"/>
</dbReference>